<dbReference type="Proteomes" id="UP000275267">
    <property type="component" value="Unassembled WGS sequence"/>
</dbReference>
<dbReference type="InterPro" id="IPR000222">
    <property type="entry name" value="PP2C_BS"/>
</dbReference>
<evidence type="ECO:0000259" key="21">
    <source>
        <dbReference type="PROSITE" id="PS50888"/>
    </source>
</evidence>
<dbReference type="Pfam" id="PF00498">
    <property type="entry name" value="FHA"/>
    <property type="match status" value="1"/>
</dbReference>
<keyword evidence="19" id="KW-1133">Transmembrane helix</keyword>
<dbReference type="PROSITE" id="PS50006">
    <property type="entry name" value="FHA_DOMAIN"/>
    <property type="match status" value="1"/>
</dbReference>
<evidence type="ECO:0000256" key="4">
    <source>
        <dbReference type="ARBA" id="ARBA00005510"/>
    </source>
</evidence>
<comment type="similarity">
    <text evidence="4">Belongs to the bHLH protein family.</text>
</comment>
<dbReference type="InterPro" id="IPR025610">
    <property type="entry name" value="MYC/MYB_N"/>
</dbReference>
<dbReference type="Gene3D" id="3.60.40.10">
    <property type="entry name" value="PPM-type phosphatase domain"/>
    <property type="match status" value="1"/>
</dbReference>
<dbReference type="SMART" id="SM00332">
    <property type="entry name" value="PP2Cc"/>
    <property type="match status" value="1"/>
</dbReference>
<dbReference type="Pfam" id="PF00010">
    <property type="entry name" value="HLH"/>
    <property type="match status" value="1"/>
</dbReference>
<dbReference type="Gene3D" id="2.60.200.20">
    <property type="match status" value="1"/>
</dbReference>
<keyword evidence="7" id="KW-0479">Metal-binding</keyword>
<dbReference type="InterPro" id="IPR001932">
    <property type="entry name" value="PPM-type_phosphatase-like_dom"/>
</dbReference>
<feature type="region of interest" description="Disordered" evidence="18">
    <location>
        <begin position="636"/>
        <end position="658"/>
    </location>
</feature>
<evidence type="ECO:0000256" key="11">
    <source>
        <dbReference type="ARBA" id="ARBA00023015"/>
    </source>
</evidence>
<organism evidence="23 24">
    <name type="scientific">Panicum miliaceum</name>
    <name type="common">Proso millet</name>
    <name type="synonym">Broomcorn millet</name>
    <dbReference type="NCBI Taxonomy" id="4540"/>
    <lineage>
        <taxon>Eukaryota</taxon>
        <taxon>Viridiplantae</taxon>
        <taxon>Streptophyta</taxon>
        <taxon>Embryophyta</taxon>
        <taxon>Tracheophyta</taxon>
        <taxon>Spermatophyta</taxon>
        <taxon>Magnoliopsida</taxon>
        <taxon>Liliopsida</taxon>
        <taxon>Poales</taxon>
        <taxon>Poaceae</taxon>
        <taxon>PACMAD clade</taxon>
        <taxon>Panicoideae</taxon>
        <taxon>Panicodae</taxon>
        <taxon>Paniceae</taxon>
        <taxon>Panicinae</taxon>
        <taxon>Panicum</taxon>
        <taxon>Panicum sect. Panicum</taxon>
    </lineage>
</organism>
<reference evidence="24" key="1">
    <citation type="journal article" date="2019" name="Nat. Commun.">
        <title>The genome of broomcorn millet.</title>
        <authorList>
            <person name="Zou C."/>
            <person name="Miki D."/>
            <person name="Li D."/>
            <person name="Tang Q."/>
            <person name="Xiao L."/>
            <person name="Rajput S."/>
            <person name="Deng P."/>
            <person name="Jia W."/>
            <person name="Huang R."/>
            <person name="Zhang M."/>
            <person name="Sun Y."/>
            <person name="Hu J."/>
            <person name="Fu X."/>
            <person name="Schnable P.S."/>
            <person name="Li F."/>
            <person name="Zhang H."/>
            <person name="Feng B."/>
            <person name="Zhu X."/>
            <person name="Liu R."/>
            <person name="Schnable J.C."/>
            <person name="Zhu J.-K."/>
            <person name="Zhang H."/>
        </authorList>
    </citation>
    <scope>NUCLEOTIDE SEQUENCE [LARGE SCALE GENOMIC DNA]</scope>
</reference>
<dbReference type="GO" id="GO:0046983">
    <property type="term" value="F:protein dimerization activity"/>
    <property type="evidence" value="ECO:0007669"/>
    <property type="project" value="InterPro"/>
</dbReference>
<keyword evidence="9" id="KW-0460">Magnesium</keyword>
<evidence type="ECO:0000259" key="20">
    <source>
        <dbReference type="PROSITE" id="PS50006"/>
    </source>
</evidence>
<evidence type="ECO:0000313" key="24">
    <source>
        <dbReference type="Proteomes" id="UP000275267"/>
    </source>
</evidence>
<feature type="domain" description="BHLH" evidence="21">
    <location>
        <begin position="1025"/>
        <end position="1074"/>
    </location>
</feature>
<evidence type="ECO:0000256" key="12">
    <source>
        <dbReference type="ARBA" id="ARBA00023159"/>
    </source>
</evidence>
<keyword evidence="10" id="KW-0904">Protein phosphatase</keyword>
<evidence type="ECO:0000256" key="8">
    <source>
        <dbReference type="ARBA" id="ARBA00022801"/>
    </source>
</evidence>
<dbReference type="FunFam" id="3.60.40.10:FF:000047">
    <property type="entry name" value="Protein phosphatase 2C 70"/>
    <property type="match status" value="1"/>
</dbReference>
<evidence type="ECO:0000256" key="1">
    <source>
        <dbReference type="ARBA" id="ARBA00001936"/>
    </source>
</evidence>
<comment type="caution">
    <text evidence="23">The sequence shown here is derived from an EMBL/GenBank/DDBJ whole genome shotgun (WGS) entry which is preliminary data.</text>
</comment>
<dbReference type="InterPro" id="IPR011598">
    <property type="entry name" value="bHLH_dom"/>
</dbReference>
<feature type="region of interest" description="Disordered" evidence="18">
    <location>
        <begin position="993"/>
        <end position="1034"/>
    </location>
</feature>
<keyword evidence="19" id="KW-0472">Membrane</keyword>
<keyword evidence="15" id="KW-0539">Nucleus</keyword>
<evidence type="ECO:0000256" key="16">
    <source>
        <dbReference type="ARBA" id="ARBA00047761"/>
    </source>
</evidence>
<evidence type="ECO:0000256" key="7">
    <source>
        <dbReference type="ARBA" id="ARBA00022723"/>
    </source>
</evidence>
<protein>
    <recommendedName>
        <fullName evidence="6">protein-serine/threonine phosphatase</fullName>
        <ecNumber evidence="6">3.1.3.16</ecNumber>
    </recommendedName>
</protein>
<dbReference type="InterPro" id="IPR036638">
    <property type="entry name" value="HLH_DNA-bd_sf"/>
</dbReference>
<accession>A0A3L6QUZ8</accession>
<evidence type="ECO:0000256" key="18">
    <source>
        <dbReference type="SAM" id="MobiDB-lite"/>
    </source>
</evidence>
<feature type="region of interest" description="Disordered" evidence="18">
    <location>
        <begin position="1089"/>
        <end position="1114"/>
    </location>
</feature>
<feature type="transmembrane region" description="Helical" evidence="19">
    <location>
        <begin position="6"/>
        <end position="30"/>
    </location>
</feature>
<evidence type="ECO:0000256" key="9">
    <source>
        <dbReference type="ARBA" id="ARBA00022842"/>
    </source>
</evidence>
<feature type="compositionally biased region" description="Polar residues" evidence="18">
    <location>
        <begin position="91"/>
        <end position="103"/>
    </location>
</feature>
<name>A0A3L6QUZ8_PANMI</name>
<dbReference type="PANTHER" id="PTHR46266">
    <property type="entry name" value="TRANSCRIPTION FACTOR TT8"/>
    <property type="match status" value="1"/>
</dbReference>
<evidence type="ECO:0000256" key="2">
    <source>
        <dbReference type="ARBA" id="ARBA00001946"/>
    </source>
</evidence>
<feature type="compositionally biased region" description="Basic and acidic residues" evidence="18">
    <location>
        <begin position="1006"/>
        <end position="1015"/>
    </location>
</feature>
<keyword evidence="24" id="KW-1185">Reference proteome</keyword>
<keyword evidence="8" id="KW-0378">Hydrolase</keyword>
<sequence length="1228" mass="134385">MAAPPLALVAAAIAALAVLALVVFAFRRWWLWRRRRQRQRQRRSVQAAAAVPTPVAVQDEDIDRPLLSESREGHSSQSNSFLGSSVGEPSKIQTNRSNTSPISHSIADTGRIYPAGCCATQGETHVINVENDTSEEFQLGSTLKRTTPKNWPTPDQKHRKRVPGEDNHNGSIPMKDNTYHSSLDLEVIAGPSHGISCSRQSSKPSMLPITLGRVPPSDIVLKDSEVSGKHARINWNAKTLKWELVDMGSLNGTFLNSQAVHHPDVGSRHWGEPAELAHGDIITLGTSSKLSVQISLQNQRVPAGVGMASDPMVARRSGKKLPMEDISFCQCPLQGVEQFGLFGIFDGHGGDGAAKAVSKILPENVANILSHPDTKERVLSSSDASDVLRYAFALTEAAIDHQYEGCHIYVFELALYISIVKKLAVLVMSTIQGCTATALLIWFDQNKNCFAQCANLGDSACVMSVNGNTIDMTEDHRVASTTERARIARTGQPLKDGEVRLSGLNLARMFGDKFLKEQDMRFSSEPYVSQAVRITRACTAFAVIASDGLWDVISTKRAVQLVAEGKERNTGDSSSVDKVANRVLSEARNLRTKDNTSVNLHPKSNNKMGPSENCCVFPTTHALVWAEGHYNGAIKTRKTTVAPGGDQEEEDTAAGRRRSRQLRELYDSLAEDAAAAGGRDAAARRPSAALAPEDLTETEWFYLMCASYCFPPGIGLPGEAFARRGYVWLCGANKVDSKVFSRAILARTVACIPVNDDGVLEIGTTEKVAEDSGLIQYARSIFMDQHGIPIMPTLSGHSTSTQSTHINHQPFQIKMEKYAGGINVQPNTLNPEDEHIETEEEDDRIDSETNTENGSRRHLPPDNMGNEQARPKVWSSDLMQIETSESLRDGCTNHVDDEISMLMVCQNAAQDQAALAENAHYIQAVLTILRRNACWRAQAAPNIRAYLALSKNSSFSRWNPKGTNDLQRMLISDGSPQRMLKSILFIGAPARYSHQRHRGKVQSPEPSRDDGEGTSRSRRGQGQAELSASHVLKERQRREKLNERFVVLRSLVPFVTKMDRASILGDTIEYVKQLRRRIQDLESRARLPIDGGHLTAPAPKRAHQSASSAAALAETGSNKMRAVEASSSCSTSGGAVRPAASSAASTEVQVSIIGSDALVELRCPRRDGLLLRVMLTLHWELGLEVASVQASSAGDVLLVELRAKVREMHGRKSIDEVKRAIHLIILSD</sequence>
<dbReference type="InterPro" id="IPR000253">
    <property type="entry name" value="FHA_dom"/>
</dbReference>
<dbReference type="InterPro" id="IPR036457">
    <property type="entry name" value="PPM-type-like_dom_sf"/>
</dbReference>
<dbReference type="Gene3D" id="4.10.280.10">
    <property type="entry name" value="Helix-loop-helix DNA-binding domain"/>
    <property type="match status" value="1"/>
</dbReference>
<dbReference type="PROSITE" id="PS51746">
    <property type="entry name" value="PPM_2"/>
    <property type="match status" value="1"/>
</dbReference>
<dbReference type="CDD" id="cd00143">
    <property type="entry name" value="PP2Cc"/>
    <property type="match status" value="1"/>
</dbReference>
<dbReference type="Pfam" id="PF00481">
    <property type="entry name" value="PP2C"/>
    <property type="match status" value="1"/>
</dbReference>
<feature type="region of interest" description="Disordered" evidence="18">
    <location>
        <begin position="68"/>
        <end position="104"/>
    </location>
</feature>
<dbReference type="Pfam" id="PF22754">
    <property type="entry name" value="bHLH-TF_ACT-like_plant"/>
    <property type="match status" value="1"/>
</dbReference>
<dbReference type="SMART" id="SM00240">
    <property type="entry name" value="FHA"/>
    <property type="match status" value="1"/>
</dbReference>
<dbReference type="SUPFAM" id="SSF49879">
    <property type="entry name" value="SMAD/FHA domain"/>
    <property type="match status" value="1"/>
</dbReference>
<dbReference type="PROSITE" id="PS01032">
    <property type="entry name" value="PPM_1"/>
    <property type="match status" value="1"/>
</dbReference>
<keyword evidence="14" id="KW-0464">Manganese</keyword>
<keyword evidence="12" id="KW-0010">Activator</keyword>
<evidence type="ECO:0000256" key="17">
    <source>
        <dbReference type="ARBA" id="ARBA00048336"/>
    </source>
</evidence>
<feature type="region of interest" description="Disordered" evidence="18">
    <location>
        <begin position="825"/>
        <end position="873"/>
    </location>
</feature>
<evidence type="ECO:0000256" key="13">
    <source>
        <dbReference type="ARBA" id="ARBA00023163"/>
    </source>
</evidence>
<dbReference type="InterPro" id="IPR008984">
    <property type="entry name" value="SMAD_FHA_dom_sf"/>
</dbReference>
<keyword evidence="13" id="KW-0804">Transcription</keyword>
<keyword evidence="19" id="KW-0812">Transmembrane</keyword>
<dbReference type="InterPro" id="IPR054502">
    <property type="entry name" value="bHLH-TF_ACT-like_plant"/>
</dbReference>
<dbReference type="AlphaFoldDB" id="A0A3L6QUZ8"/>
<dbReference type="OrthoDB" id="690068at2759"/>
<evidence type="ECO:0000256" key="10">
    <source>
        <dbReference type="ARBA" id="ARBA00022912"/>
    </source>
</evidence>
<dbReference type="STRING" id="4540.A0A3L6QUZ8"/>
<feature type="domain" description="FHA" evidence="20">
    <location>
        <begin position="209"/>
        <end position="260"/>
    </location>
</feature>
<keyword evidence="11" id="KW-0805">Transcription regulation</keyword>
<comment type="cofactor">
    <cofactor evidence="1">
        <name>Mn(2+)</name>
        <dbReference type="ChEBI" id="CHEBI:29035"/>
    </cofactor>
</comment>
<dbReference type="GO" id="GO:0004722">
    <property type="term" value="F:protein serine/threonine phosphatase activity"/>
    <property type="evidence" value="ECO:0007669"/>
    <property type="project" value="UniProtKB-EC"/>
</dbReference>
<dbReference type="SUPFAM" id="SSF47459">
    <property type="entry name" value="HLH, helix-loop-helix DNA-binding domain"/>
    <property type="match status" value="1"/>
</dbReference>
<dbReference type="SMART" id="SM00353">
    <property type="entry name" value="HLH"/>
    <property type="match status" value="1"/>
</dbReference>
<evidence type="ECO:0000256" key="19">
    <source>
        <dbReference type="SAM" id="Phobius"/>
    </source>
</evidence>
<dbReference type="GO" id="GO:0005634">
    <property type="term" value="C:nucleus"/>
    <property type="evidence" value="ECO:0007669"/>
    <property type="project" value="UniProtKB-SubCell"/>
</dbReference>
<dbReference type="CDD" id="cd22678">
    <property type="entry name" value="FHA_PP2C70-like"/>
    <property type="match status" value="1"/>
</dbReference>
<dbReference type="GO" id="GO:0046872">
    <property type="term" value="F:metal ion binding"/>
    <property type="evidence" value="ECO:0007669"/>
    <property type="project" value="UniProtKB-KW"/>
</dbReference>
<evidence type="ECO:0000256" key="5">
    <source>
        <dbReference type="ARBA" id="ARBA00006702"/>
    </source>
</evidence>
<evidence type="ECO:0000256" key="3">
    <source>
        <dbReference type="ARBA" id="ARBA00004123"/>
    </source>
</evidence>
<dbReference type="EC" id="3.1.3.16" evidence="6"/>
<comment type="subcellular location">
    <subcellularLocation>
        <location evidence="3">Nucleus</location>
    </subcellularLocation>
</comment>
<dbReference type="PROSITE" id="PS50888">
    <property type="entry name" value="BHLH"/>
    <property type="match status" value="1"/>
</dbReference>
<comment type="catalytic activity">
    <reaction evidence="16">
        <text>O-phospho-L-seryl-[protein] + H2O = L-seryl-[protein] + phosphate</text>
        <dbReference type="Rhea" id="RHEA:20629"/>
        <dbReference type="Rhea" id="RHEA-COMP:9863"/>
        <dbReference type="Rhea" id="RHEA-COMP:11604"/>
        <dbReference type="ChEBI" id="CHEBI:15377"/>
        <dbReference type="ChEBI" id="CHEBI:29999"/>
        <dbReference type="ChEBI" id="CHEBI:43474"/>
        <dbReference type="ChEBI" id="CHEBI:83421"/>
        <dbReference type="EC" id="3.1.3.16"/>
    </reaction>
</comment>
<proteinExistence type="inferred from homology"/>
<feature type="domain" description="PPM-type phosphatase" evidence="22">
    <location>
        <begin position="304"/>
        <end position="603"/>
    </location>
</feature>
<dbReference type="FunFam" id="2.60.200.20:FF:000035">
    <property type="entry name" value="Protein phosphatase 2C 70"/>
    <property type="match status" value="1"/>
</dbReference>
<comment type="catalytic activity">
    <reaction evidence="17">
        <text>O-phospho-L-threonyl-[protein] + H2O = L-threonyl-[protein] + phosphate</text>
        <dbReference type="Rhea" id="RHEA:47004"/>
        <dbReference type="Rhea" id="RHEA-COMP:11060"/>
        <dbReference type="Rhea" id="RHEA-COMP:11605"/>
        <dbReference type="ChEBI" id="CHEBI:15377"/>
        <dbReference type="ChEBI" id="CHEBI:30013"/>
        <dbReference type="ChEBI" id="CHEBI:43474"/>
        <dbReference type="ChEBI" id="CHEBI:61977"/>
        <dbReference type="EC" id="3.1.3.16"/>
    </reaction>
</comment>
<evidence type="ECO:0000313" key="23">
    <source>
        <dbReference type="EMBL" id="RLM87493.1"/>
    </source>
</evidence>
<comment type="similarity">
    <text evidence="5">Belongs to the PP2C family.</text>
</comment>
<evidence type="ECO:0000256" key="14">
    <source>
        <dbReference type="ARBA" id="ARBA00023211"/>
    </source>
</evidence>
<evidence type="ECO:0000256" key="15">
    <source>
        <dbReference type="ARBA" id="ARBA00023242"/>
    </source>
</evidence>
<feature type="region of interest" description="Disordered" evidence="18">
    <location>
        <begin position="144"/>
        <end position="174"/>
    </location>
</feature>
<comment type="cofactor">
    <cofactor evidence="2">
        <name>Mg(2+)</name>
        <dbReference type="ChEBI" id="CHEBI:18420"/>
    </cofactor>
</comment>
<dbReference type="EMBL" id="PQIB02000011">
    <property type="protein sequence ID" value="RLM87493.1"/>
    <property type="molecule type" value="Genomic_DNA"/>
</dbReference>
<evidence type="ECO:0000256" key="6">
    <source>
        <dbReference type="ARBA" id="ARBA00013081"/>
    </source>
</evidence>
<dbReference type="SUPFAM" id="SSF81606">
    <property type="entry name" value="PP2C-like"/>
    <property type="match status" value="1"/>
</dbReference>
<feature type="compositionally biased region" description="Acidic residues" evidence="18">
    <location>
        <begin position="834"/>
        <end position="845"/>
    </location>
</feature>
<dbReference type="Pfam" id="PF14215">
    <property type="entry name" value="bHLH-MYC_N"/>
    <property type="match status" value="1"/>
</dbReference>
<gene>
    <name evidence="23" type="ORF">C2845_PM04G07250</name>
</gene>
<evidence type="ECO:0000259" key="22">
    <source>
        <dbReference type="PROSITE" id="PS51746"/>
    </source>
</evidence>
<dbReference type="PANTHER" id="PTHR46266:SF4">
    <property type="entry name" value="TRANSCRIPTION FACTOR TT8"/>
    <property type="match status" value="1"/>
</dbReference>